<dbReference type="PANTHER" id="PTHR21686">
    <property type="entry name" value="DEOXYNUCLEOTIDYLTRANSFERASE TERMINAL-INTERACTING PROTEIN 2"/>
    <property type="match status" value="1"/>
</dbReference>
<reference evidence="5 6" key="1">
    <citation type="submission" date="2017-02" db="EMBL/GenBank/DDBJ databases">
        <title>Genomes of Trichoderma spp. with biocontrol activity.</title>
        <authorList>
            <person name="Gardiner D."/>
            <person name="Kazan K."/>
            <person name="Vos C."/>
            <person name="Harvey P."/>
        </authorList>
    </citation>
    <scope>NUCLEOTIDE SEQUENCE [LARGE SCALE GENOMIC DNA]</scope>
    <source>
        <strain evidence="5 6">Tr1</strain>
    </source>
</reference>
<feature type="compositionally biased region" description="Basic residues" evidence="3">
    <location>
        <begin position="178"/>
        <end position="191"/>
    </location>
</feature>
<evidence type="ECO:0000256" key="2">
    <source>
        <dbReference type="ARBA" id="ARBA00023242"/>
    </source>
</evidence>
<proteinExistence type="predicted"/>
<dbReference type="InterPro" id="IPR039883">
    <property type="entry name" value="Fcf2/DNTTIP2"/>
</dbReference>
<dbReference type="EMBL" id="MTYI01000058">
    <property type="protein sequence ID" value="PNP54776.1"/>
    <property type="molecule type" value="Genomic_DNA"/>
</dbReference>
<dbReference type="GO" id="GO:0005730">
    <property type="term" value="C:nucleolus"/>
    <property type="evidence" value="ECO:0007669"/>
    <property type="project" value="UniProtKB-SubCell"/>
</dbReference>
<evidence type="ECO:0000256" key="1">
    <source>
        <dbReference type="ARBA" id="ARBA00004604"/>
    </source>
</evidence>
<dbReference type="GO" id="GO:0006396">
    <property type="term" value="P:RNA processing"/>
    <property type="evidence" value="ECO:0007669"/>
    <property type="project" value="TreeGrafter"/>
</dbReference>
<evidence type="ECO:0000313" key="5">
    <source>
        <dbReference type="EMBL" id="PNP54776.1"/>
    </source>
</evidence>
<organism evidence="5 6">
    <name type="scientific">Trichoderma harzianum</name>
    <name type="common">Hypocrea lixii</name>
    <dbReference type="NCBI Taxonomy" id="5544"/>
    <lineage>
        <taxon>Eukaryota</taxon>
        <taxon>Fungi</taxon>
        <taxon>Dikarya</taxon>
        <taxon>Ascomycota</taxon>
        <taxon>Pezizomycotina</taxon>
        <taxon>Sordariomycetes</taxon>
        <taxon>Hypocreomycetidae</taxon>
        <taxon>Hypocreales</taxon>
        <taxon>Hypocreaceae</taxon>
        <taxon>Trichoderma</taxon>
    </lineage>
</organism>
<evidence type="ECO:0000256" key="3">
    <source>
        <dbReference type="SAM" id="MobiDB-lite"/>
    </source>
</evidence>
<comment type="subcellular location">
    <subcellularLocation>
        <location evidence="1">Nucleus</location>
        <location evidence="1">Nucleolus</location>
    </subcellularLocation>
</comment>
<feature type="region of interest" description="Disordered" evidence="3">
    <location>
        <begin position="164"/>
        <end position="191"/>
    </location>
</feature>
<evidence type="ECO:0000313" key="6">
    <source>
        <dbReference type="Proteomes" id="UP000236290"/>
    </source>
</evidence>
<sequence>MMASFADNDVQKLLQQAEERLSGGRIIPKQASTASTTAKPVGEDAKVLPSKQEKTQVRVPRPQVAASEQRKGKNTAGPEWFDLPKTNLTPEFKRDWQLLRMRNVLDPKQQRKTLRSSAPEYSQVGRIIASPTDPYSARLGSREKKRTLLESIMSAHNDTKLASKYSSIQDTKREGRKAFYKSVVAKRRKRN</sequence>
<protein>
    <recommendedName>
        <fullName evidence="4">Fcf2 pre-rRNA processing C-terminal domain-containing protein</fullName>
    </recommendedName>
</protein>
<gene>
    <name evidence="5" type="ORF">THARTR1_04981</name>
</gene>
<dbReference type="Pfam" id="PF08698">
    <property type="entry name" value="Fcf2"/>
    <property type="match status" value="1"/>
</dbReference>
<accession>A0A2K0UAH1</accession>
<feature type="region of interest" description="Disordered" evidence="3">
    <location>
        <begin position="20"/>
        <end position="82"/>
    </location>
</feature>
<dbReference type="Proteomes" id="UP000236290">
    <property type="component" value="Unassembled WGS sequence"/>
</dbReference>
<dbReference type="GO" id="GO:0003723">
    <property type="term" value="F:RNA binding"/>
    <property type="evidence" value="ECO:0007669"/>
    <property type="project" value="TreeGrafter"/>
</dbReference>
<dbReference type="AlphaFoldDB" id="A0A2K0UAH1"/>
<dbReference type="OrthoDB" id="427886at2759"/>
<evidence type="ECO:0000259" key="4">
    <source>
        <dbReference type="Pfam" id="PF08698"/>
    </source>
</evidence>
<comment type="caution">
    <text evidence="5">The sequence shown here is derived from an EMBL/GenBank/DDBJ whole genome shotgun (WGS) entry which is preliminary data.</text>
</comment>
<dbReference type="PANTHER" id="PTHR21686:SF12">
    <property type="entry name" value="DEOXYNUCLEOTIDYLTRANSFERASE TERMINAL-INTERACTING PROTEIN 2"/>
    <property type="match status" value="1"/>
</dbReference>
<feature type="domain" description="Fcf2 pre-rRNA processing C-terminal" evidence="4">
    <location>
        <begin position="73"/>
        <end position="163"/>
    </location>
</feature>
<name>A0A2K0UAH1_TRIHA</name>
<dbReference type="InterPro" id="IPR014810">
    <property type="entry name" value="Fcf2_C"/>
</dbReference>
<feature type="compositionally biased region" description="Basic and acidic residues" evidence="3">
    <location>
        <begin position="41"/>
        <end position="56"/>
    </location>
</feature>
<keyword evidence="2" id="KW-0539">Nucleus</keyword>